<reference evidence="2" key="1">
    <citation type="submission" date="2015-03" db="EMBL/GenBank/DDBJ databases">
        <title>Wuchereria bancrofti Genome Sequencing Papua New Guinea Strain.</title>
        <authorList>
            <person name="Small S.T."/>
            <person name="Serre D."/>
            <person name="Zimmerman P.A."/>
        </authorList>
    </citation>
    <scope>NUCLEOTIDE SEQUENCE [LARGE SCALE GENOMIC DNA]</scope>
    <source>
        <strain evidence="2">pt0022</strain>
    </source>
</reference>
<dbReference type="WBParaSite" id="mrna-Wban_05814">
    <property type="protein sequence ID" value="mrna-Wban_05814"/>
    <property type="gene ID" value="Wban_05814"/>
</dbReference>
<dbReference type="Proteomes" id="UP000093561">
    <property type="component" value="Unassembled WGS sequence"/>
</dbReference>
<dbReference type="SUPFAM" id="SSF81383">
    <property type="entry name" value="F-box domain"/>
    <property type="match status" value="1"/>
</dbReference>
<dbReference type="InterPro" id="IPR001810">
    <property type="entry name" value="F-box_dom"/>
</dbReference>
<protein>
    <submittedName>
        <fullName evidence="3">F-box domain-containing protein</fullName>
    </submittedName>
</protein>
<name>A0AAF5PUL7_WUCBA</name>
<evidence type="ECO:0000313" key="3">
    <source>
        <dbReference type="WBParaSite" id="mrna-Wban_05814"/>
    </source>
</evidence>
<sequence>MAADVCAEQLPSTSYATTTTISSSSNTSIMQASEAIIKVATSSTTLLLGSCYMSQNTSPISFNNRQDDEKAGTAFAISLLPPEIHLHILKHLPRYDIDNCRFVCKRWKEMIDRNSHSLRKHLIQMLELREYKSRFILTLNCSNLLKSWTFCEHITSRPSFGLGKRRRTRTLTTLCNNEEQQQQQQQQQQPSPAKLPHLLIYMGQTSSSNSYLPVLVPNLSNDSNWHTEDHNERKQREHTPSQLLCERLAKYFRETDIHFLRLTDLRFTDNFIDRLLETFGTCKIRCKKVEISMCKLNYVSPKKFHQFLQLIECDKLSLIWLRGNHEHINNSQQFLSEFLGLSFLSIFALTPQIAIGDDQFLAKFLEGKATKYLEETVLRIDNSLITTNGFCQAIDKWKQTNTHWILNICIGSEYIVIDEILKHLSLNESKPRQGAFRITHPQLPDETLLLWNDNDGVHIASNGNSVS</sequence>
<dbReference type="Pfam" id="PF12937">
    <property type="entry name" value="F-box-like"/>
    <property type="match status" value="1"/>
</dbReference>
<dbReference type="SMART" id="SM00256">
    <property type="entry name" value="FBOX"/>
    <property type="match status" value="1"/>
</dbReference>
<accession>A0AAF5PUL7</accession>
<reference evidence="3" key="3">
    <citation type="submission" date="2024-02" db="UniProtKB">
        <authorList>
            <consortium name="WormBaseParasite"/>
        </authorList>
    </citation>
    <scope>IDENTIFICATION</scope>
    <source>
        <strain evidence="3">pt0022</strain>
    </source>
</reference>
<proteinExistence type="predicted"/>
<evidence type="ECO:0000313" key="2">
    <source>
        <dbReference type="Proteomes" id="UP000093561"/>
    </source>
</evidence>
<feature type="domain" description="F-box" evidence="1">
    <location>
        <begin position="74"/>
        <end position="121"/>
    </location>
</feature>
<reference evidence="2" key="2">
    <citation type="journal article" date="2016" name="Mol. Ecol.">
        <title>Population genomics of the filarial nematode parasite Wuchereria bancrofti from mosquitoes.</title>
        <authorList>
            <person name="Small S.T."/>
            <person name="Reimer L.J."/>
            <person name="Tisch D.J."/>
            <person name="King C.L."/>
            <person name="Christensen B.M."/>
            <person name="Siba P.M."/>
            <person name="Kazura J.W."/>
            <person name="Serre D."/>
            <person name="Zimmerman P.A."/>
        </authorList>
    </citation>
    <scope>NUCLEOTIDE SEQUENCE</scope>
    <source>
        <strain evidence="2">pt0022</strain>
    </source>
</reference>
<organism evidence="2 3">
    <name type="scientific">Wuchereria bancrofti</name>
    <dbReference type="NCBI Taxonomy" id="6293"/>
    <lineage>
        <taxon>Eukaryota</taxon>
        <taxon>Metazoa</taxon>
        <taxon>Ecdysozoa</taxon>
        <taxon>Nematoda</taxon>
        <taxon>Chromadorea</taxon>
        <taxon>Rhabditida</taxon>
        <taxon>Spirurina</taxon>
        <taxon>Spiruromorpha</taxon>
        <taxon>Filarioidea</taxon>
        <taxon>Onchocercidae</taxon>
        <taxon>Wuchereria</taxon>
    </lineage>
</organism>
<dbReference type="PROSITE" id="PS50181">
    <property type="entry name" value="FBOX"/>
    <property type="match status" value="1"/>
</dbReference>
<dbReference type="Gene3D" id="1.20.1280.50">
    <property type="match status" value="1"/>
</dbReference>
<evidence type="ECO:0000259" key="1">
    <source>
        <dbReference type="PROSITE" id="PS50181"/>
    </source>
</evidence>
<dbReference type="AlphaFoldDB" id="A0AAF5PUL7"/>
<dbReference type="InterPro" id="IPR036047">
    <property type="entry name" value="F-box-like_dom_sf"/>
</dbReference>